<keyword evidence="11" id="KW-1185">Reference proteome</keyword>
<keyword evidence="5 7" id="KW-0269">Exonuclease</keyword>
<dbReference type="NCBIfam" id="TIGR02063">
    <property type="entry name" value="RNase_R"/>
    <property type="match status" value="1"/>
</dbReference>
<evidence type="ECO:0000256" key="3">
    <source>
        <dbReference type="ARBA" id="ARBA00022722"/>
    </source>
</evidence>
<dbReference type="InterPro" id="IPR001900">
    <property type="entry name" value="RNase_II/R"/>
</dbReference>
<comment type="subcellular location">
    <subcellularLocation>
        <location evidence="7">Cytoplasm</location>
    </subcellularLocation>
</comment>
<dbReference type="SMART" id="SM00316">
    <property type="entry name" value="S1"/>
    <property type="match status" value="1"/>
</dbReference>
<dbReference type="HAMAP" id="MF_01895">
    <property type="entry name" value="RNase_R"/>
    <property type="match status" value="1"/>
</dbReference>
<evidence type="ECO:0000313" key="11">
    <source>
        <dbReference type="Proteomes" id="UP001330434"/>
    </source>
</evidence>
<dbReference type="PROSITE" id="PS50126">
    <property type="entry name" value="S1"/>
    <property type="match status" value="1"/>
</dbReference>
<keyword evidence="6 7" id="KW-0694">RNA-binding</keyword>
<evidence type="ECO:0000256" key="8">
    <source>
        <dbReference type="SAM" id="MobiDB-lite"/>
    </source>
</evidence>
<dbReference type="Pfam" id="PF17876">
    <property type="entry name" value="CSD2"/>
    <property type="match status" value="1"/>
</dbReference>
<name>A0ABZ2C1X3_9PROT</name>
<dbReference type="Pfam" id="PF00575">
    <property type="entry name" value="S1"/>
    <property type="match status" value="1"/>
</dbReference>
<dbReference type="InterPro" id="IPR050180">
    <property type="entry name" value="RNR_Ribonuclease"/>
</dbReference>
<evidence type="ECO:0000256" key="6">
    <source>
        <dbReference type="ARBA" id="ARBA00022884"/>
    </source>
</evidence>
<sequence length="741" mass="83555">MKKDKSKTPPLPTKAEILEFISSSPQLVGKREISRAFHLRGQGRLWLKDILKELAQDGQIERGARRHVHEKGKLPSILLCEATAEVTEHGEIVLVPLEDQKAQGRILLEDKRATSLNPGDHVLVKLNWIASEKFYAARLIRSIPRATRTIVGQVEKTPRGLFLIPADRRRQDVNFPLLSEIPVEPGDLVLAKLMRPHRSHLPAAHVHQVLGKHNDPHAISLIALYEFNIPHIFSSEVLKEAETVAKFPLEEHRVDLRDYPLVTIDGEDARDFDDAVWAEHTETGWHILVAIADVSYYVRPGSKLDQEAYLRGNSVYFPDRVVPMLPEALSNEMCSLKPDVDRACLAVHLWLDSKGRLKKYEFVRGLMRSRARLTYTQVQAAFDGNPDEATAHFLEATIKPLYGAYALLKAAREYRGTLDFEIPEQKVIIDDSGHISHILPRERYESHKLIEEFMILANVAAAQQLEQLRMPNLYRIHDAPTPEKLAALRETLQGLGIAFPKGQTVTPKTFQNLLNAVVDSPQAKMVNELTLRTQAKALYHPENIGHFGLSLTKYSHFTSPIRRYADLIVHRSLVKSLKFGPGGLEGHEDLYVIGDHISTTERQAAAAERASIERYITLFLKEHLGKVFRGHITGVANFGLFVSLDETGATGLIPIRTLPSDYYLYEEHQHRLVGRSTRFTFTLGDPLMVTLSEANPLTNTVTLELYQDKSASSSSKKAKAKQPLKKKPSRPRKSSRKVTKN</sequence>
<evidence type="ECO:0000313" key="10">
    <source>
        <dbReference type="EMBL" id="WVX66484.1"/>
    </source>
</evidence>
<dbReference type="InterPro" id="IPR003029">
    <property type="entry name" value="S1_domain"/>
</dbReference>
<protein>
    <recommendedName>
        <fullName evidence="7">Ribonuclease R</fullName>
        <shortName evidence="7">RNase R</shortName>
        <ecNumber evidence="7">3.1.13.1</ecNumber>
    </recommendedName>
</protein>
<dbReference type="CDD" id="cd04471">
    <property type="entry name" value="S1_RNase_R"/>
    <property type="match status" value="1"/>
</dbReference>
<dbReference type="EC" id="3.1.13.1" evidence="7"/>
<proteinExistence type="inferred from homology"/>
<dbReference type="NCBIfam" id="TIGR00358">
    <property type="entry name" value="3_prime_RNase"/>
    <property type="match status" value="1"/>
</dbReference>
<gene>
    <name evidence="7" type="primary">rnr</name>
    <name evidence="10" type="ORF">Bealeia1_00662</name>
</gene>
<dbReference type="SMART" id="SM00955">
    <property type="entry name" value="RNB"/>
    <property type="match status" value="1"/>
</dbReference>
<feature type="domain" description="S1 motif" evidence="9">
    <location>
        <begin position="625"/>
        <end position="706"/>
    </location>
</feature>
<keyword evidence="4 7" id="KW-0378">Hydrolase</keyword>
<dbReference type="PANTHER" id="PTHR23355:SF9">
    <property type="entry name" value="DIS3-LIKE EXONUCLEASE 2"/>
    <property type="match status" value="1"/>
</dbReference>
<comment type="function">
    <text evidence="7">3'-5' exoribonuclease that releases 5'-nucleoside monophosphates and is involved in maturation of structured RNAs.</text>
</comment>
<dbReference type="EMBL" id="CP133270">
    <property type="protein sequence ID" value="WVX66484.1"/>
    <property type="molecule type" value="Genomic_DNA"/>
</dbReference>
<dbReference type="RefSeq" id="WP_331255347.1">
    <property type="nucleotide sequence ID" value="NZ_CP133270.1"/>
</dbReference>
<dbReference type="Gene3D" id="2.40.50.140">
    <property type="entry name" value="Nucleic acid-binding proteins"/>
    <property type="match status" value="1"/>
</dbReference>
<dbReference type="InterPro" id="IPR012340">
    <property type="entry name" value="NA-bd_OB-fold"/>
</dbReference>
<dbReference type="PANTHER" id="PTHR23355">
    <property type="entry name" value="RIBONUCLEASE"/>
    <property type="match status" value="1"/>
</dbReference>
<dbReference type="Proteomes" id="UP001330434">
    <property type="component" value="Chromosome"/>
</dbReference>
<dbReference type="InterPro" id="IPR022966">
    <property type="entry name" value="RNase_II/R_CS"/>
</dbReference>
<accession>A0ABZ2C1X3</accession>
<evidence type="ECO:0000256" key="7">
    <source>
        <dbReference type="HAMAP-Rule" id="MF_01895"/>
    </source>
</evidence>
<evidence type="ECO:0000259" key="9">
    <source>
        <dbReference type="PROSITE" id="PS50126"/>
    </source>
</evidence>
<dbReference type="InterPro" id="IPR011805">
    <property type="entry name" value="RNase_R"/>
</dbReference>
<organism evidence="10 11">
    <name type="scientific">Candidatus Bealeia paramacronuclearis</name>
    <dbReference type="NCBI Taxonomy" id="1921001"/>
    <lineage>
        <taxon>Bacteria</taxon>
        <taxon>Pseudomonadati</taxon>
        <taxon>Pseudomonadota</taxon>
        <taxon>Alphaproteobacteria</taxon>
        <taxon>Holosporales</taxon>
        <taxon>Holosporaceae</taxon>
        <taxon>Candidatus Bealeia</taxon>
    </lineage>
</organism>
<feature type="compositionally biased region" description="Basic residues" evidence="8">
    <location>
        <begin position="716"/>
        <end position="741"/>
    </location>
</feature>
<dbReference type="InterPro" id="IPR040476">
    <property type="entry name" value="CSD2"/>
</dbReference>
<evidence type="ECO:0000256" key="2">
    <source>
        <dbReference type="ARBA" id="ARBA00022490"/>
    </source>
</evidence>
<dbReference type="InterPro" id="IPR004476">
    <property type="entry name" value="RNase_II/RNase_R"/>
</dbReference>
<evidence type="ECO:0000256" key="5">
    <source>
        <dbReference type="ARBA" id="ARBA00022839"/>
    </source>
</evidence>
<keyword evidence="3 7" id="KW-0540">Nuclease</keyword>
<dbReference type="Pfam" id="PF00773">
    <property type="entry name" value="RNB"/>
    <property type="match status" value="1"/>
</dbReference>
<dbReference type="SUPFAM" id="SSF50249">
    <property type="entry name" value="Nucleic acid-binding proteins"/>
    <property type="match status" value="3"/>
</dbReference>
<evidence type="ECO:0000256" key="4">
    <source>
        <dbReference type="ARBA" id="ARBA00022801"/>
    </source>
</evidence>
<comment type="similarity">
    <text evidence="7">Belongs to the RNR ribonuclease family. RNase R subfamily.</text>
</comment>
<reference evidence="10 11" key="1">
    <citation type="journal article" date="2024" name="Environ. Microbiol.">
        <title>Novel evolutionary insights on the interactions of the Holosporales (Alphaproteobacteria) with eukaryotic hosts from comparative genomics.</title>
        <authorList>
            <person name="Giovannini M."/>
            <person name="Petroni G."/>
            <person name="Castelli M."/>
        </authorList>
    </citation>
    <scope>NUCLEOTIDE SEQUENCE [LARGE SCALE GENOMIC DNA]</scope>
    <source>
        <strain evidence="10 11">US_Bl 15I1</strain>
    </source>
</reference>
<feature type="region of interest" description="Disordered" evidence="8">
    <location>
        <begin position="708"/>
        <end position="741"/>
    </location>
</feature>
<keyword evidence="2 7" id="KW-0963">Cytoplasm</keyword>
<dbReference type="PROSITE" id="PS01175">
    <property type="entry name" value="RIBONUCLEASE_II"/>
    <property type="match status" value="1"/>
</dbReference>
<evidence type="ECO:0000256" key="1">
    <source>
        <dbReference type="ARBA" id="ARBA00001849"/>
    </source>
</evidence>
<comment type="catalytic activity">
    <reaction evidence="1 7">
        <text>Exonucleolytic cleavage in the 3'- to 5'-direction to yield nucleoside 5'-phosphates.</text>
        <dbReference type="EC" id="3.1.13.1"/>
    </reaction>
</comment>